<dbReference type="PANTHER" id="PTHR47406:SF2">
    <property type="entry name" value="ALPHA GLUCURONIDASE N-TERMINAL DOMAIN-CONTAINING PROTEIN"/>
    <property type="match status" value="1"/>
</dbReference>
<organism evidence="3 4">
    <name type="scientific">Natronomicrosphaera hydrolytica</name>
    <dbReference type="NCBI Taxonomy" id="3242702"/>
    <lineage>
        <taxon>Bacteria</taxon>
        <taxon>Pseudomonadati</taxon>
        <taxon>Planctomycetota</taxon>
        <taxon>Phycisphaerae</taxon>
        <taxon>Phycisphaerales</taxon>
        <taxon>Phycisphaeraceae</taxon>
        <taxon>Natronomicrosphaera</taxon>
    </lineage>
</organism>
<proteinExistence type="predicted"/>
<feature type="chain" id="PRO_5046240150" evidence="2">
    <location>
        <begin position="21"/>
        <end position="805"/>
    </location>
</feature>
<dbReference type="Gene3D" id="3.30.379.10">
    <property type="entry name" value="Chitobiase/beta-hexosaminidase domain 2-like"/>
    <property type="match status" value="1"/>
</dbReference>
<reference evidence="3 4" key="1">
    <citation type="submission" date="2024-08" db="EMBL/GenBank/DDBJ databases">
        <title>Whole-genome sequencing of halo(alkali)philic microorganisms from hypersaline lakes.</title>
        <authorList>
            <person name="Sorokin D.Y."/>
            <person name="Merkel A.Y."/>
            <person name="Messina E."/>
            <person name="Yakimov M."/>
        </authorList>
    </citation>
    <scope>NUCLEOTIDE SEQUENCE [LARGE SCALE GENOMIC DNA]</scope>
    <source>
        <strain evidence="3 4">AB-hyl4</strain>
    </source>
</reference>
<keyword evidence="4" id="KW-1185">Reference proteome</keyword>
<keyword evidence="1" id="KW-0378">Hydrolase</keyword>
<evidence type="ECO:0000256" key="1">
    <source>
        <dbReference type="ARBA" id="ARBA00022801"/>
    </source>
</evidence>
<evidence type="ECO:0000313" key="3">
    <source>
        <dbReference type="EMBL" id="MFA9478861.1"/>
    </source>
</evidence>
<dbReference type="Proteomes" id="UP001575105">
    <property type="component" value="Unassembled WGS sequence"/>
</dbReference>
<dbReference type="PANTHER" id="PTHR47406">
    <property type="entry name" value="COAGULATION FACTOR 5/8 TYPE, C-TERMINAL"/>
    <property type="match status" value="1"/>
</dbReference>
<dbReference type="RefSeq" id="WP_425345786.1">
    <property type="nucleotide sequence ID" value="NZ_JBGUBD010000006.1"/>
</dbReference>
<gene>
    <name evidence="3" type="ORF">ACERK3_11205</name>
</gene>
<dbReference type="InterPro" id="IPR029018">
    <property type="entry name" value="Hex-like_dom2"/>
</dbReference>
<dbReference type="SUPFAM" id="SSF55545">
    <property type="entry name" value="beta-N-acetylhexosaminidase-like domain"/>
    <property type="match status" value="1"/>
</dbReference>
<feature type="signal peptide" evidence="2">
    <location>
        <begin position="1"/>
        <end position="20"/>
    </location>
</feature>
<dbReference type="InterPro" id="IPR032287">
    <property type="entry name" value="DUF4838"/>
</dbReference>
<evidence type="ECO:0000313" key="4">
    <source>
        <dbReference type="Proteomes" id="UP001575105"/>
    </source>
</evidence>
<dbReference type="EMBL" id="JBGUBD010000006">
    <property type="protein sequence ID" value="MFA9478861.1"/>
    <property type="molecule type" value="Genomic_DNA"/>
</dbReference>
<name>A0ABV4U5I7_9BACT</name>
<protein>
    <submittedName>
        <fullName evidence="3">DUF4838 domain-containing protein</fullName>
    </submittedName>
</protein>
<dbReference type="Pfam" id="PF16126">
    <property type="entry name" value="DUF4838"/>
    <property type="match status" value="1"/>
</dbReference>
<accession>A0ABV4U5I7</accession>
<evidence type="ECO:0000256" key="2">
    <source>
        <dbReference type="SAM" id="SignalP"/>
    </source>
</evidence>
<sequence>MPAFFHPLLALAVVAVSLSALTPKVCGQHVLYDPAIGARPIIVADDASEAELTAANELASHLGGMVGVEFPVVPEAAHPAEEPGIHVGSTRLATEKGLLEGLNEEAWRIRTVGPDLVLTGGGPRGVLYAVYHLLEDDLGVRWWTPWEKHLVARERIEIEEIDRQGEPAFSYRAINSVMSATSPFALTDGGAFVTRNRLNSMGPVPIESRYGVDGGLIAYPRPWVAHTLNHLLFSRATPQDRPEFFSQRADGTPDPGVAELMNPGLRQFVADQLRDLIATDRRRAEEAGARPPLLYHVSKADKYVTQSTSPAAVKLRQEQGAESAVLLDFVNTIGTKIAAEYPDVRIETLAYMDTETPPRSMNAAPNVVVTLADTHTRISHSITHPINRLSYEKLRAWSQRTDHLRLWLYGYTFATGFELPLPIEFTYAENYRTFQEVGAEGIMVQFEAPQATLTGDMGDFKFWLMAKLMEDPSRDAQALMAVYTDGYYGPAGQYILEYRQSLHNASQRHTMGYTWLTRFHGPTYHYLNSTFILDAQKRFDQAEAAVSDSPELLKRVRHARLSLDWATLLRHPFIIREWQAKGHEASAWPIDRHVVAERMKQTVRDIFAARAPDTAPVQTQITQRVNQIDLVAALRTDWPCPDRFDLAGGEVRELAPTLLQSYGGGATLIEDDQAVMGVTMRWPLPASIQDDTSLLTAGLWDVSKMPLQNVTERGEPFRARDVDSTNSGFYRIAKDLTLSDSSVLFLALPIDWFLQTSADLPGMQRRDHQKVDVWAEMRFKFEPTEATGGFGYLDRILIVPGKTVE</sequence>
<comment type="caution">
    <text evidence="3">The sequence shown here is derived from an EMBL/GenBank/DDBJ whole genome shotgun (WGS) entry which is preliminary data.</text>
</comment>
<keyword evidence="2" id="KW-0732">Signal</keyword>